<evidence type="ECO:0000259" key="4">
    <source>
        <dbReference type="Pfam" id="PF02475"/>
    </source>
</evidence>
<name>A0A7S1T192_9CHLO</name>
<dbReference type="Gene3D" id="3.40.50.150">
    <property type="entry name" value="Vaccinia Virus protein VP39"/>
    <property type="match status" value="1"/>
</dbReference>
<protein>
    <recommendedName>
        <fullName evidence="4">TRM5/TYW2-like methyltransferase domain-containing protein</fullName>
    </recommendedName>
</protein>
<reference evidence="5" key="1">
    <citation type="submission" date="2021-01" db="EMBL/GenBank/DDBJ databases">
        <authorList>
            <person name="Corre E."/>
            <person name="Pelletier E."/>
            <person name="Niang G."/>
            <person name="Scheremetjew M."/>
            <person name="Finn R."/>
            <person name="Kale V."/>
            <person name="Holt S."/>
            <person name="Cochrane G."/>
            <person name="Meng A."/>
            <person name="Brown T."/>
            <person name="Cohen L."/>
        </authorList>
    </citation>
    <scope>NUCLEOTIDE SEQUENCE</scope>
    <source>
        <strain evidence="5">PLY429</strain>
    </source>
</reference>
<feature type="region of interest" description="Disordered" evidence="3">
    <location>
        <begin position="754"/>
        <end position="785"/>
    </location>
</feature>
<evidence type="ECO:0000256" key="1">
    <source>
        <dbReference type="ARBA" id="ARBA00022679"/>
    </source>
</evidence>
<dbReference type="GO" id="GO:0000136">
    <property type="term" value="C:mannan polymerase complex"/>
    <property type="evidence" value="ECO:0007669"/>
    <property type="project" value="TreeGrafter"/>
</dbReference>
<keyword evidence="1" id="KW-0808">Transferase</keyword>
<dbReference type="PANTHER" id="PTHR31834">
    <property type="entry name" value="INITIATION-SPECIFIC ALPHA-1,6-MANNOSYLTRANSFERASE"/>
    <property type="match status" value="1"/>
</dbReference>
<evidence type="ECO:0000256" key="3">
    <source>
        <dbReference type="SAM" id="MobiDB-lite"/>
    </source>
</evidence>
<dbReference type="InterPro" id="IPR007577">
    <property type="entry name" value="GlycoTrfase_DXD_sugar-bd_CS"/>
</dbReference>
<dbReference type="InterPro" id="IPR006342">
    <property type="entry name" value="FkbM_mtfrase"/>
</dbReference>
<dbReference type="InterPro" id="IPR029044">
    <property type="entry name" value="Nucleotide-diphossugar_trans"/>
</dbReference>
<dbReference type="Gene3D" id="3.90.550.20">
    <property type="match status" value="1"/>
</dbReference>
<dbReference type="SUPFAM" id="SSF53335">
    <property type="entry name" value="S-adenosyl-L-methionine-dependent methyltransferases"/>
    <property type="match status" value="1"/>
</dbReference>
<dbReference type="InterPro" id="IPR029063">
    <property type="entry name" value="SAM-dependent_MTases_sf"/>
</dbReference>
<dbReference type="SUPFAM" id="SSF53448">
    <property type="entry name" value="Nucleotide-diphospho-sugar transferases"/>
    <property type="match status" value="1"/>
</dbReference>
<dbReference type="Pfam" id="PF02475">
    <property type="entry name" value="TRM5-TYW2_MTfase"/>
    <property type="match status" value="1"/>
</dbReference>
<keyword evidence="2" id="KW-0949">S-adenosyl-L-methionine</keyword>
<organism evidence="5">
    <name type="scientific">Tetraselmis chuii</name>
    <dbReference type="NCBI Taxonomy" id="63592"/>
    <lineage>
        <taxon>Eukaryota</taxon>
        <taxon>Viridiplantae</taxon>
        <taxon>Chlorophyta</taxon>
        <taxon>core chlorophytes</taxon>
        <taxon>Chlorodendrophyceae</taxon>
        <taxon>Chlorodendrales</taxon>
        <taxon>Chlorodendraceae</taxon>
        <taxon>Tetraselmis</taxon>
    </lineage>
</organism>
<accession>A0A7S1T192</accession>
<dbReference type="NCBIfam" id="TIGR01444">
    <property type="entry name" value="fkbM_fam"/>
    <property type="match status" value="1"/>
</dbReference>
<dbReference type="PANTHER" id="PTHR31834:SF1">
    <property type="entry name" value="INITIATION-SPECIFIC ALPHA-1,6-MANNOSYLTRANSFERASE"/>
    <property type="match status" value="1"/>
</dbReference>
<dbReference type="EMBL" id="HBGG01033487">
    <property type="protein sequence ID" value="CAD9215288.1"/>
    <property type="molecule type" value="Transcribed_RNA"/>
</dbReference>
<dbReference type="InterPro" id="IPR056743">
    <property type="entry name" value="TRM5-TYW2-like_MTfase"/>
</dbReference>
<dbReference type="AlphaFoldDB" id="A0A7S1T192"/>
<dbReference type="InterPro" id="IPR039367">
    <property type="entry name" value="Och1-like"/>
</dbReference>
<gene>
    <name evidence="5" type="ORF">TCHU04912_LOCUS17528</name>
</gene>
<feature type="domain" description="TRM5/TYW2-like methyltransferase" evidence="4">
    <location>
        <begin position="481"/>
        <end position="534"/>
    </location>
</feature>
<dbReference type="GO" id="GO:0006487">
    <property type="term" value="P:protein N-linked glycosylation"/>
    <property type="evidence" value="ECO:0007669"/>
    <property type="project" value="TreeGrafter"/>
</dbReference>
<evidence type="ECO:0000313" key="5">
    <source>
        <dbReference type="EMBL" id="CAD9215288.1"/>
    </source>
</evidence>
<sequence>MLPRSAFSGRKKAVVQDYHPDLAPYAPKPRCGGGSSQQHERRLRTSLLPHGVSVGSAVLACPRSISYLSWLQPLGLLKVTALLLIASLCYNSIAPRQLQQTGDGGVWSHLDLSPSEIAQGESQVLATTARGGGTASPVTARLENSEELPQRRIPRIVHQTYKIAEPPVETLQYMQSWRDVNTGYQFPFYDDEECRKFVRLEFPEYYDAYMGLSKNVERSDFFRYLVLLRHGGVYADIDTESRIPIDSLVRDSDTLVVGWENEWATQTIAINHHFVRRRQVLQWVLIAAPGHPVLREICDFVAANVYTTFSNNTNRDTLERTGPGPWTDFVLKHAAQANPEWPIRILPRVAFGVNPKCKADAVAPDNPNIAVMHHFMGSWKVKGGWKRAHSFTETLVSFATRSLVASEEEEMKETTTVFPVSALWEPPFTIFVNLVGAGHVSGGEDISSELTIWGTWQPGTSPTRKPSVVEALAGALSSQRAQGGAFLDIGAGLGYFSLAAAARGHRVVAVELAHDSVELFQQSIKFNKYEDRITLHQKALGAHEEEICLSRTDLGEAVQANQIASGYASADSHRIEDGTCRRSYMRVPLDKLLSAQEAQSIGVVRIDANGWEGWIVNGMEAILQNSPPAAILLQYHPGLVSATGYSQHPADILQYLYDRGYQQISHSGTACDERWHDITSSVRTRGSYLWSTDAQEALQQPTWCRLNPDSFQAVAERAHRFLPENILFTHTGIKPNSTSGKVVTGGRDIAPEGVKAGGVALRGERQEALPVARDGLANEEPQGSR</sequence>
<evidence type="ECO:0000256" key="2">
    <source>
        <dbReference type="ARBA" id="ARBA00022691"/>
    </source>
</evidence>
<dbReference type="GO" id="GO:0000009">
    <property type="term" value="F:alpha-1,6-mannosyltransferase activity"/>
    <property type="evidence" value="ECO:0007669"/>
    <property type="project" value="InterPro"/>
</dbReference>
<proteinExistence type="predicted"/>
<dbReference type="CDD" id="cd02440">
    <property type="entry name" value="AdoMet_MTases"/>
    <property type="match status" value="1"/>
</dbReference>
<dbReference type="Pfam" id="PF04488">
    <property type="entry name" value="Gly_transf_sug"/>
    <property type="match status" value="1"/>
</dbReference>